<dbReference type="Pfam" id="PF04909">
    <property type="entry name" value="Amidohydro_2"/>
    <property type="match status" value="1"/>
</dbReference>
<dbReference type="PANTHER" id="PTHR21240:SF28">
    <property type="entry name" value="ISO-OROTATE DECARBOXYLASE (EUROFUNG)"/>
    <property type="match status" value="1"/>
</dbReference>
<dbReference type="PANTHER" id="PTHR21240">
    <property type="entry name" value="2-AMINO-3-CARBOXYLMUCONATE-6-SEMIALDEHYDE DECARBOXYLASE"/>
    <property type="match status" value="1"/>
</dbReference>
<proteinExistence type="predicted"/>
<dbReference type="InterPro" id="IPR006680">
    <property type="entry name" value="Amidohydro-rel"/>
</dbReference>
<keyword evidence="4" id="KW-1185">Reference proteome</keyword>
<reference evidence="3 4" key="1">
    <citation type="submission" date="2023-04" db="EMBL/GenBank/DDBJ databases">
        <title>A. sendaiensis sub sp. chiapanensis a novel subspecie with specific adaptation in bacterial cell wall isolated from an active volcano.</title>
        <authorList>
            <person name="Alvarez Gutierrez P.E."/>
            <person name="Ortiz Cortes L.Y."/>
        </authorList>
    </citation>
    <scope>NUCLEOTIDE SEQUENCE [LARGE SCALE GENOMIC DNA]</scope>
    <source>
        <strain evidence="3 4">PA2</strain>
    </source>
</reference>
<dbReference type="EMBL" id="JASGCB010000003">
    <property type="protein sequence ID" value="MDI9259222.1"/>
    <property type="molecule type" value="Genomic_DNA"/>
</dbReference>
<dbReference type="InterPro" id="IPR032466">
    <property type="entry name" value="Metal_Hydrolase"/>
</dbReference>
<organism evidence="3 4">
    <name type="scientific">Alicyclobacillus sendaiensis PA2</name>
    <dbReference type="NCBI Taxonomy" id="3029425"/>
    <lineage>
        <taxon>Bacteria</taxon>
        <taxon>Bacillati</taxon>
        <taxon>Bacillota</taxon>
        <taxon>Bacilli</taxon>
        <taxon>Bacillales</taxon>
        <taxon>Alicyclobacillaceae</taxon>
        <taxon>Alicyclobacillus</taxon>
    </lineage>
</organism>
<evidence type="ECO:0000256" key="1">
    <source>
        <dbReference type="ARBA" id="ARBA00023239"/>
    </source>
</evidence>
<evidence type="ECO:0000313" key="4">
    <source>
        <dbReference type="Proteomes" id="UP001529245"/>
    </source>
</evidence>
<comment type="caution">
    <text evidence="3">The sequence shown here is derived from an EMBL/GenBank/DDBJ whole genome shotgun (WGS) entry which is preliminary data.</text>
</comment>
<dbReference type="Proteomes" id="UP001529245">
    <property type="component" value="Unassembled WGS sequence"/>
</dbReference>
<dbReference type="Gene3D" id="3.20.20.140">
    <property type="entry name" value="Metal-dependent hydrolases"/>
    <property type="match status" value="1"/>
</dbReference>
<accession>A0ABT6XW39</accession>
<keyword evidence="1" id="KW-0456">Lyase</keyword>
<evidence type="ECO:0000313" key="3">
    <source>
        <dbReference type="EMBL" id="MDI9259222.1"/>
    </source>
</evidence>
<sequence length="323" mass="35911">MTESRNTADVHTHFLPRDVLDFLRREPRIDVRLEQRAPDKEPYLTVEGRWSFELKRAFVDFEAYAAAYERAGIGLALVSPLPQLFVYHLPADLGALVAEVYNDALREVLATHRAQFRPLATLPLADPVAAARELERRMDEGFAGAIVGPGVGEALIGDEVFWPVWEVADARRAVLFLHPLLHADPRAARLMLPNLVGVPWETTLAASHLVLSGLIDRYPGARVLLAHGGGFLPYQIGRIEQGYDVWPQVKARLQDRPTAYLRRMFYDNVLWSDAALRCLIDVVGADRVLGGSDFPFDLSAWPPRAGADVSALLGADAHDRRSP</sequence>
<feature type="domain" description="Amidohydrolase-related" evidence="2">
    <location>
        <begin position="9"/>
        <end position="313"/>
    </location>
</feature>
<dbReference type="InterPro" id="IPR032465">
    <property type="entry name" value="ACMSD"/>
</dbReference>
<evidence type="ECO:0000259" key="2">
    <source>
        <dbReference type="Pfam" id="PF04909"/>
    </source>
</evidence>
<name>A0ABT6XW39_ALISE</name>
<protein>
    <submittedName>
        <fullName evidence="3">Amidohydrolase family protein</fullName>
    </submittedName>
</protein>
<dbReference type="RefSeq" id="WP_283202781.1">
    <property type="nucleotide sequence ID" value="NZ_JASGCB010000003.1"/>
</dbReference>
<gene>
    <name evidence="3" type="ORF">QID03_03405</name>
</gene>
<dbReference type="SUPFAM" id="SSF51556">
    <property type="entry name" value="Metallo-dependent hydrolases"/>
    <property type="match status" value="1"/>
</dbReference>